<proteinExistence type="predicted"/>
<dbReference type="InterPro" id="IPR019096">
    <property type="entry name" value="YopX_protein"/>
</dbReference>
<sequence length="144" mass="16241">MRQIKFRAWHFKVGKMFSAEQMAADQLTLLTTGQFINVSGVHTRLSSIIPRDVMMPLEFTGLRDKNGQDIYEGDILDFGSYIGAISDGTRCLHKVVYEDNQGGFRTIELISPEKGTFPMDHYCVVVGNIYENPELLNLPVDATH</sequence>
<gene>
    <name evidence="2" type="ORF">H3H32_16620</name>
</gene>
<dbReference type="AlphaFoldDB" id="A0A7G5H5K1"/>
<name>A0A7G5H5K1_9BACT</name>
<dbReference type="NCBIfam" id="TIGR01671">
    <property type="entry name" value="phage_TIGR01671"/>
    <property type="match status" value="1"/>
</dbReference>
<protein>
    <recommendedName>
        <fullName evidence="1">YopX protein domain-containing protein</fullName>
    </recommendedName>
</protein>
<organism evidence="2 3">
    <name type="scientific">Spirosoma foliorum</name>
    <dbReference type="NCBI Taxonomy" id="2710596"/>
    <lineage>
        <taxon>Bacteria</taxon>
        <taxon>Pseudomonadati</taxon>
        <taxon>Bacteroidota</taxon>
        <taxon>Cytophagia</taxon>
        <taxon>Cytophagales</taxon>
        <taxon>Cytophagaceae</taxon>
        <taxon>Spirosoma</taxon>
    </lineage>
</organism>
<dbReference type="InterPro" id="IPR023385">
    <property type="entry name" value="YopX-like_C"/>
</dbReference>
<evidence type="ECO:0000259" key="1">
    <source>
        <dbReference type="Pfam" id="PF09643"/>
    </source>
</evidence>
<evidence type="ECO:0000313" key="3">
    <source>
        <dbReference type="Proteomes" id="UP000515369"/>
    </source>
</evidence>
<dbReference type="Proteomes" id="UP000515369">
    <property type="component" value="Chromosome"/>
</dbReference>
<keyword evidence="3" id="KW-1185">Reference proteome</keyword>
<dbReference type="RefSeq" id="WP_182463762.1">
    <property type="nucleotide sequence ID" value="NZ_CP059732.1"/>
</dbReference>
<dbReference type="EMBL" id="CP059732">
    <property type="protein sequence ID" value="QMW06393.1"/>
    <property type="molecule type" value="Genomic_DNA"/>
</dbReference>
<dbReference type="InterPro" id="IPR010024">
    <property type="entry name" value="CHP16711"/>
</dbReference>
<dbReference type="KEGG" id="sfol:H3H32_16620"/>
<dbReference type="Gene3D" id="2.30.30.290">
    <property type="entry name" value="YopX-like domains"/>
    <property type="match status" value="1"/>
</dbReference>
<dbReference type="Pfam" id="PF09643">
    <property type="entry name" value="YopX"/>
    <property type="match status" value="1"/>
</dbReference>
<evidence type="ECO:0000313" key="2">
    <source>
        <dbReference type="EMBL" id="QMW06393.1"/>
    </source>
</evidence>
<reference evidence="2 3" key="1">
    <citation type="submission" date="2020-07" db="EMBL/GenBank/DDBJ databases">
        <title>Spirosoma foliorum sp. nov., isolated from the leaves on the Nejang mountain Korea, Republic of.</title>
        <authorList>
            <person name="Ho H."/>
            <person name="Lee Y.-J."/>
            <person name="Nurcahyanto D.-A."/>
            <person name="Kim S.-G."/>
        </authorList>
    </citation>
    <scope>NUCLEOTIDE SEQUENCE [LARGE SCALE GENOMIC DNA]</scope>
    <source>
        <strain evidence="2 3">PL0136</strain>
    </source>
</reference>
<accession>A0A7G5H5K1</accession>
<dbReference type="SUPFAM" id="SSF159006">
    <property type="entry name" value="YopX-like"/>
    <property type="match status" value="1"/>
</dbReference>
<feature type="domain" description="YopX protein" evidence="1">
    <location>
        <begin position="5"/>
        <end position="136"/>
    </location>
</feature>